<gene>
    <name evidence="7" type="primary">HS3ST1</name>
    <name evidence="7" type="ORF">TSPGSL018_2113</name>
</gene>
<dbReference type="InterPro" id="IPR037359">
    <property type="entry name" value="NST/OST"/>
</dbReference>
<dbReference type="InterPro" id="IPR000863">
    <property type="entry name" value="Sulfotransferase_dom"/>
</dbReference>
<dbReference type="GO" id="GO:0008146">
    <property type="term" value="F:sulfotransferase activity"/>
    <property type="evidence" value="ECO:0007669"/>
    <property type="project" value="InterPro"/>
</dbReference>
<evidence type="ECO:0000256" key="4">
    <source>
        <dbReference type="PIRSR" id="PIRSR637359-2"/>
    </source>
</evidence>
<dbReference type="SUPFAM" id="SSF52540">
    <property type="entry name" value="P-loop containing nucleoside triphosphate hydrolases"/>
    <property type="match status" value="1"/>
</dbReference>
<evidence type="ECO:0000256" key="3">
    <source>
        <dbReference type="PIRSR" id="PIRSR637359-1"/>
    </source>
</evidence>
<name>A0A061SLL2_9CHLO</name>
<dbReference type="EMBL" id="GBEZ01000980">
    <property type="protein sequence ID" value="JAC83954.1"/>
    <property type="molecule type" value="Transcribed_RNA"/>
</dbReference>
<dbReference type="InterPro" id="IPR027417">
    <property type="entry name" value="P-loop_NTPase"/>
</dbReference>
<evidence type="ECO:0000256" key="1">
    <source>
        <dbReference type="ARBA" id="ARBA00022679"/>
    </source>
</evidence>
<feature type="active site" description="For sulfotransferase activity" evidence="3">
    <location>
        <position position="68"/>
    </location>
</feature>
<protein>
    <recommendedName>
        <fullName evidence="5">Sulfotransferase</fullName>
        <ecNumber evidence="5">2.8.2.-</ecNumber>
    </recommendedName>
</protein>
<feature type="binding site" evidence="4">
    <location>
        <position position="170"/>
    </location>
    <ligand>
        <name>3'-phosphoadenylyl sulfate</name>
        <dbReference type="ChEBI" id="CHEBI:58339"/>
    </ligand>
</feature>
<feature type="domain" description="Sulfotransferase" evidence="6">
    <location>
        <begin position="61"/>
        <end position="335"/>
    </location>
</feature>
<comment type="similarity">
    <text evidence="5">Belongs to the sulfotransferase 1 family.</text>
</comment>
<keyword evidence="1 5" id="KW-0808">Transferase</keyword>
<keyword evidence="2" id="KW-0325">Glycoprotein</keyword>
<sequence length="417" mass="47582">MRVFLIPTFHSYCFLAMDISLFSLFVSYLAAGNAYSFSTSELCAVYRKLPGRVENAHIPGFIIVGAQKAGTTYLHNFLSKVPGLAAPDNQPAKKFGSLPPIYENITKELHFFDRANLGDESFQKEYLSAWSEANPQEVLFESTPGYLPTPLAPYRISQLLPQVKVVIVLREPVSRALSHWNMRQTFCQRKIGRVKCPPSFDVAVNKEMKLLNNYGCNFQTLAQDSDAWNKCFRCFFEASCDFTEGVETKEWFNSSVNETGPREECKRWSSTAGYVFRGLYAPQISWWLHFFKPSQMYIINQDDLAGDPVRLLNDLLMFLNIKASTSSIQEILSKQSEAFLGGYTRNHLLSKEKRQIFHAVQRLKIFYALHNANLYRLLREMGISNFSHFNFSKTQRQVNLITGSVSAADNTYRTSSS</sequence>
<dbReference type="EC" id="2.8.2.-" evidence="5"/>
<accession>A0A061SLL2</accession>
<dbReference type="Pfam" id="PF00685">
    <property type="entry name" value="Sulfotransfer_1"/>
    <property type="match status" value="1"/>
</dbReference>
<feature type="binding site" evidence="4">
    <location>
        <position position="178"/>
    </location>
    <ligand>
        <name>3'-phosphoadenylyl sulfate</name>
        <dbReference type="ChEBI" id="CHEBI:58339"/>
    </ligand>
</feature>
<evidence type="ECO:0000256" key="5">
    <source>
        <dbReference type="RuleBase" id="RU361155"/>
    </source>
</evidence>
<reference evidence="7" key="1">
    <citation type="submission" date="2014-05" db="EMBL/GenBank/DDBJ databases">
        <title>The transcriptome of the halophilic microalga Tetraselmis sp. GSL018 isolated from the Great Salt Lake, Utah.</title>
        <authorList>
            <person name="Jinkerson R.E."/>
            <person name="D'Adamo S."/>
            <person name="Posewitz M.C."/>
        </authorList>
    </citation>
    <scope>NUCLEOTIDE SEQUENCE</scope>
    <source>
        <strain evidence="7">GSL018</strain>
    </source>
</reference>
<dbReference type="PANTHER" id="PTHR10605">
    <property type="entry name" value="HEPARAN SULFATE SULFOTRANSFERASE"/>
    <property type="match status" value="1"/>
</dbReference>
<evidence type="ECO:0000256" key="2">
    <source>
        <dbReference type="ARBA" id="ARBA00023180"/>
    </source>
</evidence>
<evidence type="ECO:0000259" key="6">
    <source>
        <dbReference type="Pfam" id="PF00685"/>
    </source>
</evidence>
<dbReference type="PANTHER" id="PTHR10605:SF56">
    <property type="entry name" value="BIFUNCTIONAL HEPARAN SULFATE N-DEACETYLASE_N-SULFOTRANSFERASE"/>
    <property type="match status" value="1"/>
</dbReference>
<proteinExistence type="inferred from homology"/>
<evidence type="ECO:0000313" key="7">
    <source>
        <dbReference type="EMBL" id="JAC83954.1"/>
    </source>
</evidence>
<organism evidence="7">
    <name type="scientific">Tetraselmis sp. GSL018</name>
    <dbReference type="NCBI Taxonomy" id="582737"/>
    <lineage>
        <taxon>Eukaryota</taxon>
        <taxon>Viridiplantae</taxon>
        <taxon>Chlorophyta</taxon>
        <taxon>core chlorophytes</taxon>
        <taxon>Chlorodendrophyceae</taxon>
        <taxon>Chlorodendrales</taxon>
        <taxon>Chlorodendraceae</taxon>
        <taxon>Tetraselmis</taxon>
    </lineage>
</organism>
<dbReference type="AlphaFoldDB" id="A0A061SLL2"/>
<dbReference type="Gene3D" id="3.40.50.300">
    <property type="entry name" value="P-loop containing nucleotide triphosphate hydrolases"/>
    <property type="match status" value="1"/>
</dbReference>